<dbReference type="PANTHER" id="PTHR43433">
    <property type="entry name" value="HYDROLASE, ALPHA/BETA FOLD FAMILY PROTEIN"/>
    <property type="match status" value="1"/>
</dbReference>
<dbReference type="InterPro" id="IPR000073">
    <property type="entry name" value="AB_hydrolase_1"/>
</dbReference>
<evidence type="ECO:0000313" key="2">
    <source>
        <dbReference type="EMBL" id="MFC6868619.1"/>
    </source>
</evidence>
<dbReference type="SUPFAM" id="SSF53474">
    <property type="entry name" value="alpha/beta-Hydrolases"/>
    <property type="match status" value="1"/>
</dbReference>
<accession>A0ABW2C3K0</accession>
<dbReference type="InterPro" id="IPR029058">
    <property type="entry name" value="AB_hydrolase_fold"/>
</dbReference>
<protein>
    <submittedName>
        <fullName evidence="2">Alpha/beta fold hydrolase</fullName>
    </submittedName>
</protein>
<evidence type="ECO:0000259" key="1">
    <source>
        <dbReference type="Pfam" id="PF00561"/>
    </source>
</evidence>
<dbReference type="Pfam" id="PF00561">
    <property type="entry name" value="Abhydrolase_1"/>
    <property type="match status" value="1"/>
</dbReference>
<name>A0ABW2C3K0_9PSEU</name>
<feature type="domain" description="AB hydrolase-1" evidence="1">
    <location>
        <begin position="25"/>
        <end position="238"/>
    </location>
</feature>
<reference evidence="3" key="1">
    <citation type="journal article" date="2019" name="Int. J. Syst. Evol. Microbiol.">
        <title>The Global Catalogue of Microorganisms (GCM) 10K type strain sequencing project: providing services to taxonomists for standard genome sequencing and annotation.</title>
        <authorList>
            <consortium name="The Broad Institute Genomics Platform"/>
            <consortium name="The Broad Institute Genome Sequencing Center for Infectious Disease"/>
            <person name="Wu L."/>
            <person name="Ma J."/>
        </authorList>
    </citation>
    <scope>NUCLEOTIDE SEQUENCE [LARGE SCALE GENOMIC DNA]</scope>
    <source>
        <strain evidence="3">KCTC 32255</strain>
    </source>
</reference>
<organism evidence="2 3">
    <name type="scientific">Haloechinothrix salitolerans</name>
    <dbReference type="NCBI Taxonomy" id="926830"/>
    <lineage>
        <taxon>Bacteria</taxon>
        <taxon>Bacillati</taxon>
        <taxon>Actinomycetota</taxon>
        <taxon>Actinomycetes</taxon>
        <taxon>Pseudonocardiales</taxon>
        <taxon>Pseudonocardiaceae</taxon>
        <taxon>Haloechinothrix</taxon>
    </lineage>
</organism>
<dbReference type="PANTHER" id="PTHR43433:SF5">
    <property type="entry name" value="AB HYDROLASE-1 DOMAIN-CONTAINING PROTEIN"/>
    <property type="match status" value="1"/>
</dbReference>
<dbReference type="PRINTS" id="PR00111">
    <property type="entry name" value="ABHYDROLASE"/>
</dbReference>
<keyword evidence="3" id="KW-1185">Reference proteome</keyword>
<sequence length="273" mass="29981">MELAGAFTWDGFRLEYTEYGKGEKVVVLTHGLLMTRRLHRDLARRLAREGFRVITLDLLGHGGSDRPTESWRYSMTDSAQQVIALLDHLGIDKAVVGGTSLGANVSLEVAVAAPERLAGLLVEMPVLDNAVFAGLLAFPPLMFAGRFTPLPVRVVARLAAMVPHGNLWVDVVTDTLRQEPASMAAVLHGLLFGRIAPPRRLRQRIETPTLVIGHARDPIHPFGDADTLAADLPDARFVKASSPVELRFRPERITELIVTFLRERFDAEDAAVA</sequence>
<keyword evidence="2" id="KW-0378">Hydrolase</keyword>
<proteinExistence type="predicted"/>
<dbReference type="Proteomes" id="UP001596337">
    <property type="component" value="Unassembled WGS sequence"/>
</dbReference>
<comment type="caution">
    <text evidence="2">The sequence shown here is derived from an EMBL/GenBank/DDBJ whole genome shotgun (WGS) entry which is preliminary data.</text>
</comment>
<dbReference type="Gene3D" id="3.40.50.1820">
    <property type="entry name" value="alpha/beta hydrolase"/>
    <property type="match status" value="1"/>
</dbReference>
<dbReference type="EMBL" id="JBHSXX010000001">
    <property type="protein sequence ID" value="MFC6868619.1"/>
    <property type="molecule type" value="Genomic_DNA"/>
</dbReference>
<dbReference type="InterPro" id="IPR050471">
    <property type="entry name" value="AB_hydrolase"/>
</dbReference>
<evidence type="ECO:0000313" key="3">
    <source>
        <dbReference type="Proteomes" id="UP001596337"/>
    </source>
</evidence>
<dbReference type="RefSeq" id="WP_345390824.1">
    <property type="nucleotide sequence ID" value="NZ_BAABLA010000005.1"/>
</dbReference>
<dbReference type="GO" id="GO:0016787">
    <property type="term" value="F:hydrolase activity"/>
    <property type="evidence" value="ECO:0007669"/>
    <property type="project" value="UniProtKB-KW"/>
</dbReference>
<gene>
    <name evidence="2" type="ORF">ACFQGD_15880</name>
</gene>